<protein>
    <submittedName>
        <fullName evidence="2">Serine hydrolase</fullName>
    </submittedName>
</protein>
<dbReference type="RefSeq" id="WP_344339670.1">
    <property type="nucleotide sequence ID" value="NZ_BAAAQT010000001.1"/>
</dbReference>
<keyword evidence="2" id="KW-0378">Hydrolase</keyword>
<proteinExistence type="predicted"/>
<dbReference type="InterPro" id="IPR012338">
    <property type="entry name" value="Beta-lactam/transpept-like"/>
</dbReference>
<dbReference type="PANTHER" id="PTHR43283">
    <property type="entry name" value="BETA-LACTAMASE-RELATED"/>
    <property type="match status" value="1"/>
</dbReference>
<organism evidence="2 3">
    <name type="scientific">Agrococcus versicolor</name>
    <dbReference type="NCBI Taxonomy" id="501482"/>
    <lineage>
        <taxon>Bacteria</taxon>
        <taxon>Bacillati</taxon>
        <taxon>Actinomycetota</taxon>
        <taxon>Actinomycetes</taxon>
        <taxon>Micrococcales</taxon>
        <taxon>Microbacteriaceae</taxon>
        <taxon>Agrococcus</taxon>
    </lineage>
</organism>
<name>A0ABN3AKQ4_9MICO</name>
<dbReference type="InterPro" id="IPR050789">
    <property type="entry name" value="Diverse_Enzym_Activities"/>
</dbReference>
<dbReference type="Gene3D" id="3.40.710.10">
    <property type="entry name" value="DD-peptidase/beta-lactamase superfamily"/>
    <property type="match status" value="1"/>
</dbReference>
<dbReference type="InterPro" id="IPR001466">
    <property type="entry name" value="Beta-lactam-related"/>
</dbReference>
<dbReference type="SUPFAM" id="SSF56601">
    <property type="entry name" value="beta-lactamase/transpeptidase-like"/>
    <property type="match status" value="1"/>
</dbReference>
<evidence type="ECO:0000259" key="1">
    <source>
        <dbReference type="Pfam" id="PF00144"/>
    </source>
</evidence>
<dbReference type="Proteomes" id="UP001501599">
    <property type="component" value="Unassembled WGS sequence"/>
</dbReference>
<dbReference type="Pfam" id="PF00144">
    <property type="entry name" value="Beta-lactamase"/>
    <property type="match status" value="1"/>
</dbReference>
<sequence>MPSLQHLADAAVARGVPGVLALVAHGDRVETAAAGVRSLGGSPMTADTIVRTASVTKPIVGALAMAVLERGDLALDDVASRWLPELADLRVLRHPSAALDDVVPLQTPIAVRHLLTSTSGIGLVGDFAAPLMAAHAERLGQGADARARPAADELLRRVGMLPLAHQPGAGWTYNTGMDVLGILLERVTGTPLDDLLRAMVLEPLGMVDTGFALRASQASRTATAHRRGTDGAAPDEVDTPAMLLDDPPVLASAAGGLLSTAADLLRFWRMLAGGGALDGVRVLSEASVRTMRSPLVTAEPGNPFLDDQAWGVGGAVDVAPAEPFHAVGRYGWIGSWGTATYLLPGGTIGIWLSQLEFASPEDMGLVGDFLVEVARRDRA</sequence>
<feature type="domain" description="Beta-lactamase-related" evidence="1">
    <location>
        <begin position="6"/>
        <end position="350"/>
    </location>
</feature>
<accession>A0ABN3AKQ4</accession>
<evidence type="ECO:0000313" key="2">
    <source>
        <dbReference type="EMBL" id="GAA2171058.1"/>
    </source>
</evidence>
<comment type="caution">
    <text evidence="2">The sequence shown here is derived from an EMBL/GenBank/DDBJ whole genome shotgun (WGS) entry which is preliminary data.</text>
</comment>
<reference evidence="2 3" key="1">
    <citation type="journal article" date="2019" name="Int. J. Syst. Evol. Microbiol.">
        <title>The Global Catalogue of Microorganisms (GCM) 10K type strain sequencing project: providing services to taxonomists for standard genome sequencing and annotation.</title>
        <authorList>
            <consortium name="The Broad Institute Genomics Platform"/>
            <consortium name="The Broad Institute Genome Sequencing Center for Infectious Disease"/>
            <person name="Wu L."/>
            <person name="Ma J."/>
        </authorList>
    </citation>
    <scope>NUCLEOTIDE SEQUENCE [LARGE SCALE GENOMIC DNA]</scope>
    <source>
        <strain evidence="2 3">JCM 16026</strain>
    </source>
</reference>
<dbReference type="EMBL" id="BAAAQT010000001">
    <property type="protein sequence ID" value="GAA2171058.1"/>
    <property type="molecule type" value="Genomic_DNA"/>
</dbReference>
<evidence type="ECO:0000313" key="3">
    <source>
        <dbReference type="Proteomes" id="UP001501599"/>
    </source>
</evidence>
<gene>
    <name evidence="2" type="ORF">GCM10009846_03550</name>
</gene>
<dbReference type="PANTHER" id="PTHR43283:SF3">
    <property type="entry name" value="BETA-LACTAMASE FAMILY PROTEIN (AFU_ORTHOLOGUE AFUA_5G07500)"/>
    <property type="match status" value="1"/>
</dbReference>
<keyword evidence="3" id="KW-1185">Reference proteome</keyword>
<dbReference type="GO" id="GO:0016787">
    <property type="term" value="F:hydrolase activity"/>
    <property type="evidence" value="ECO:0007669"/>
    <property type="project" value="UniProtKB-KW"/>
</dbReference>